<proteinExistence type="inferred from homology"/>
<dbReference type="Pfam" id="PF23878">
    <property type="entry name" value="TPR_ELP1"/>
    <property type="match status" value="1"/>
</dbReference>
<evidence type="ECO:0000313" key="13">
    <source>
        <dbReference type="EMBL" id="KAF0972576.1"/>
    </source>
</evidence>
<evidence type="ECO:0000256" key="2">
    <source>
        <dbReference type="ARBA" id="ARBA00006086"/>
    </source>
</evidence>
<comment type="subcellular location">
    <subcellularLocation>
        <location evidence="5">Cytoplasm</location>
    </subcellularLocation>
    <subcellularLocation>
        <location evidence="5">Nucleus</location>
    </subcellularLocation>
</comment>
<evidence type="ECO:0000256" key="6">
    <source>
        <dbReference type="SAM" id="Coils"/>
    </source>
</evidence>
<evidence type="ECO:0000256" key="5">
    <source>
        <dbReference type="PIRNR" id="PIRNR017233"/>
    </source>
</evidence>
<accession>A0A6A5BD08</accession>
<dbReference type="InterPro" id="IPR006849">
    <property type="entry name" value="Elp1"/>
</dbReference>
<dbReference type="InterPro" id="IPR056169">
    <property type="entry name" value="HB_ELP1"/>
</dbReference>
<evidence type="ECO:0000259" key="9">
    <source>
        <dbReference type="Pfam" id="PF23797"/>
    </source>
</evidence>
<dbReference type="Pfam" id="PF23936">
    <property type="entry name" value="HB_ELP1"/>
    <property type="match status" value="1"/>
</dbReference>
<reference evidence="13 14" key="1">
    <citation type="journal article" date="2019" name="Sci. Rep.">
        <title>Nanopore sequencing improves the draft genome of the human pathogenic amoeba Naegleria fowleri.</title>
        <authorList>
            <person name="Liechti N."/>
            <person name="Schurch N."/>
            <person name="Bruggmann R."/>
            <person name="Wittwer M."/>
        </authorList>
    </citation>
    <scope>NUCLEOTIDE SEQUENCE [LARGE SCALE GENOMIC DNA]</scope>
    <source>
        <strain evidence="13 14">ATCC 30894</strain>
    </source>
</reference>
<evidence type="ECO:0000259" key="10">
    <source>
        <dbReference type="Pfam" id="PF23878"/>
    </source>
</evidence>
<dbReference type="InterPro" id="IPR056164">
    <property type="entry name" value="Beta-prop_ELP1_1st"/>
</dbReference>
<dbReference type="RefSeq" id="XP_044557290.1">
    <property type="nucleotide sequence ID" value="XM_044712719.1"/>
</dbReference>
<dbReference type="Pfam" id="PF23797">
    <property type="entry name" value="Beta-prop_ELP1_2nd"/>
    <property type="match status" value="1"/>
</dbReference>
<dbReference type="SUPFAM" id="SSF50978">
    <property type="entry name" value="WD40 repeat-like"/>
    <property type="match status" value="1"/>
</dbReference>
<dbReference type="Pfam" id="PF04762">
    <property type="entry name" value="Beta-prop_ELP1_1st"/>
    <property type="match status" value="1"/>
</dbReference>
<evidence type="ECO:0000259" key="8">
    <source>
        <dbReference type="Pfam" id="PF04762"/>
    </source>
</evidence>
<dbReference type="OMA" id="WRESLYC"/>
<comment type="caution">
    <text evidence="13">The sequence shown here is derived from an EMBL/GenBank/DDBJ whole genome shotgun (WGS) entry which is preliminary data.</text>
</comment>
<dbReference type="InterPro" id="IPR056165">
    <property type="entry name" value="Beta-prop_ELP1_2nd"/>
</dbReference>
<dbReference type="GO" id="GO:0005634">
    <property type="term" value="C:nucleus"/>
    <property type="evidence" value="ECO:0007669"/>
    <property type="project" value="UniProtKB-SubCell"/>
</dbReference>
<protein>
    <recommendedName>
        <fullName evidence="5">Elongator complex protein 1</fullName>
    </recommendedName>
</protein>
<dbReference type="VEuPathDB" id="AmoebaDB:FDP41_008825"/>
<name>A0A6A5BD08_NAEFO</name>
<dbReference type="Proteomes" id="UP000444721">
    <property type="component" value="Unassembled WGS sequence"/>
</dbReference>
<sequence>MRNLKPVHHQLLPFCTSSFRDEVVSCTSTDTDTIFGITREGILFELDVQSGTIKRTFNINENVEGVTPDAKMMDIQYVAELESLIIISQFDIITFNISTDMCEVTASIEEGILAMSWSPDQEIVIFATGNGNILTMSKHFETLTEAPSDLIPTKTNTSTNTAGTTPKQPAKLTEEVSARFLNRQSPVNISWRNDGQYFVVNTMDSSDGKRWLRVWERNGNLVSKSEPVDGLLGQVVHYRPDGSIIGTHQYHAGKKETSISFFERNGLQHYDFLLEKGMSDVYSLEWNTSSDVLCVSFKPALRENVVVVQLWYRENYHWYLKQEYTFNEEKQAPTYVAWDIESSYRLHIFCKDGSYICYDLCWDHDMTSGMTNENPCVMAVIDGNKVNLTPLRYAVVPPPMCSDSISFDLPVNSVTFGGSQRCLVLLSDNSLHMFEFSHNNKPPKFGLPPKKVGILQHTPNTSIRLLTMINRETFCYVLQSIPGKTDSLIICSIKEDLSVDVREVSYPESIIRVSYHDYSGNLFVEGETGALFKQKLSDDIPEELNEKFEHPCQIMAPTMMGEEEVVVGLNSRGILFIGSHNVVSNCSSFTLTDQFLLFTTMSHKLRIINLNLSLYDAVDIAASGPTSKYDETFREIERGARLVCAVPADLNVILQMPRGNLEGITPKALVLSHVRSLLNSLEYGKAVVATRKYRIDMNIIFDHNPEAFLKNAKRFVEDVNNPDHINLFVSTLTNEDITKTKFAGYHSDGKILKNHHETSTPQASSSSSSVGESKINKICTCLRAALNEVDKKKYISSILTTYAKNEPPMLEDALQLIRSLRTSDKPIKNSDSDAALSYLVFLIDVNTLYDIALGMYDFDLVLMVAQKSQKDPKEYLPFLANLKKLEQYYRQYSIDMYLNRFEKALENISKAGPEHFHEAVSLIREKGLFKLGMKLYENDKEKLEVIFEAYGDYLVSTGNHKQAGFAYVKCKNAQDIKKIAKSTISVLERGKNSIAASLVCRDYLNDHEEAVLKLVSGHEWKEAVRVATCAGRNDLIDSHVKPGVFESAREITEDLIENETKLTKYIARLKELREEKEAILREQLLMQQHNEGEFGEDMPHNIDALSEASSMQSGVSGYSGVSVLSSRSTASSVISKRGVSRKKKNREKLKKGSPFEEGSLVSRIESLIPSKNFIASISSLLEILIYFEKFEEAKILQNHLEVLINLCEENREIIEEPFQPPQIENEPAPPMKYPRKVHEIIGDWKKESWKLALLE</sequence>
<dbReference type="AlphaFoldDB" id="A0A6A5BD08"/>
<dbReference type="GO" id="GO:0002926">
    <property type="term" value="P:tRNA wobble base 5-methoxycarbonylmethyl-2-thiouridinylation"/>
    <property type="evidence" value="ECO:0007669"/>
    <property type="project" value="TreeGrafter"/>
</dbReference>
<dbReference type="PANTHER" id="PTHR12747">
    <property type="entry name" value="ELONGATOR COMPLEX PROTEIN 1"/>
    <property type="match status" value="1"/>
</dbReference>
<feature type="domain" description="ELP1 alpha-solenoid" evidence="11">
    <location>
        <begin position="667"/>
        <end position="882"/>
    </location>
</feature>
<evidence type="ECO:0000256" key="3">
    <source>
        <dbReference type="ARBA" id="ARBA00022490"/>
    </source>
</evidence>
<keyword evidence="3 5" id="KW-0963">Cytoplasm</keyword>
<feature type="region of interest" description="Disordered" evidence="7">
    <location>
        <begin position="149"/>
        <end position="171"/>
    </location>
</feature>
<evidence type="ECO:0000259" key="11">
    <source>
        <dbReference type="Pfam" id="PF23925"/>
    </source>
</evidence>
<evidence type="ECO:0000256" key="1">
    <source>
        <dbReference type="ARBA" id="ARBA00005043"/>
    </source>
</evidence>
<comment type="pathway">
    <text evidence="1">tRNA modification; 5-methoxycarbonylmethyl-2-thiouridine-tRNA biosynthesis.</text>
</comment>
<keyword evidence="6" id="KW-0175">Coiled coil</keyword>
<evidence type="ECO:0000256" key="7">
    <source>
        <dbReference type="SAM" id="MobiDB-lite"/>
    </source>
</evidence>
<dbReference type="GO" id="GO:0005829">
    <property type="term" value="C:cytosol"/>
    <property type="evidence" value="ECO:0007669"/>
    <property type="project" value="TreeGrafter"/>
</dbReference>
<keyword evidence="14" id="KW-1185">Reference proteome</keyword>
<keyword evidence="4" id="KW-0819">tRNA processing</keyword>
<dbReference type="InterPro" id="IPR056167">
    <property type="entry name" value="A-sol_ELP1"/>
</dbReference>
<feature type="domain" description="ELP1 three-helical bundle" evidence="12">
    <location>
        <begin position="1034"/>
        <end position="1210"/>
    </location>
</feature>
<feature type="domain" description="ELP1 TPR" evidence="10">
    <location>
        <begin position="889"/>
        <end position="971"/>
    </location>
</feature>
<evidence type="ECO:0000313" key="14">
    <source>
        <dbReference type="Proteomes" id="UP000444721"/>
    </source>
</evidence>
<organism evidence="13 14">
    <name type="scientific">Naegleria fowleri</name>
    <name type="common">Brain eating amoeba</name>
    <dbReference type="NCBI Taxonomy" id="5763"/>
    <lineage>
        <taxon>Eukaryota</taxon>
        <taxon>Discoba</taxon>
        <taxon>Heterolobosea</taxon>
        <taxon>Tetramitia</taxon>
        <taxon>Eutetramitia</taxon>
        <taxon>Vahlkampfiidae</taxon>
        <taxon>Naegleria</taxon>
    </lineage>
</organism>
<dbReference type="VEuPathDB" id="AmoebaDB:NfTy_048320"/>
<dbReference type="GO" id="GO:0000049">
    <property type="term" value="F:tRNA binding"/>
    <property type="evidence" value="ECO:0007669"/>
    <property type="project" value="TreeGrafter"/>
</dbReference>
<comment type="similarity">
    <text evidence="2 5">Belongs to the ELP1/IKA1 family.</text>
</comment>
<dbReference type="GeneID" id="68116042"/>
<dbReference type="Pfam" id="PF23925">
    <property type="entry name" value="A-sol_ELP1"/>
    <property type="match status" value="1"/>
</dbReference>
<dbReference type="VEuPathDB" id="AmoebaDB:NF0078800"/>
<dbReference type="PANTHER" id="PTHR12747:SF0">
    <property type="entry name" value="ELONGATOR COMPLEX PROTEIN 1"/>
    <property type="match status" value="1"/>
</dbReference>
<dbReference type="GO" id="GO:0033588">
    <property type="term" value="C:elongator holoenzyme complex"/>
    <property type="evidence" value="ECO:0007669"/>
    <property type="project" value="InterPro"/>
</dbReference>
<evidence type="ECO:0000256" key="4">
    <source>
        <dbReference type="ARBA" id="ARBA00022694"/>
    </source>
</evidence>
<dbReference type="InterPro" id="IPR056166">
    <property type="entry name" value="TPR_ELP1"/>
</dbReference>
<dbReference type="EMBL" id="VFQX01000066">
    <property type="protein sequence ID" value="KAF0972576.1"/>
    <property type="molecule type" value="Genomic_DNA"/>
</dbReference>
<dbReference type="OrthoDB" id="40048at2759"/>
<feature type="domain" description="ELP1 first N-terminal beta-propeller" evidence="8">
    <location>
        <begin position="1"/>
        <end position="340"/>
    </location>
</feature>
<feature type="coiled-coil region" evidence="6">
    <location>
        <begin position="1055"/>
        <end position="1082"/>
    </location>
</feature>
<dbReference type="UniPathway" id="UPA00988"/>
<feature type="compositionally biased region" description="Low complexity" evidence="7">
    <location>
        <begin position="152"/>
        <end position="167"/>
    </location>
</feature>
<evidence type="ECO:0000259" key="12">
    <source>
        <dbReference type="Pfam" id="PF23936"/>
    </source>
</evidence>
<keyword evidence="5" id="KW-0539">Nucleus</keyword>
<comment type="function">
    <text evidence="5">Component of the elongator complex which is required for multiple tRNA modifications, including mcm5U (5-methoxycarbonylmethyl uridine), mcm5s2U (5-methoxycarbonylmethyl-2-thiouridine), and ncm5U (5-carbamoylmethyl uridine). The elongator complex catalyzes formation of carboxymethyluridine in the wobble base at position 34 in tRNAs.</text>
</comment>
<dbReference type="PIRSF" id="PIRSF017233">
    <property type="entry name" value="IKAP"/>
    <property type="match status" value="1"/>
</dbReference>
<dbReference type="SUPFAM" id="SSF69322">
    <property type="entry name" value="Tricorn protease domain 2"/>
    <property type="match status" value="1"/>
</dbReference>
<dbReference type="InterPro" id="IPR036322">
    <property type="entry name" value="WD40_repeat_dom_sf"/>
</dbReference>
<gene>
    <name evidence="13" type="ORF">FDP41_008825</name>
</gene>
<feature type="domain" description="ELP1 N-terminal second beta-propeller" evidence="9">
    <location>
        <begin position="380"/>
        <end position="643"/>
    </location>
</feature>